<dbReference type="GO" id="GO:0005737">
    <property type="term" value="C:cytoplasm"/>
    <property type="evidence" value="ECO:0007669"/>
    <property type="project" value="TreeGrafter"/>
</dbReference>
<dbReference type="PROSITE" id="PS51043">
    <property type="entry name" value="DDHD"/>
    <property type="match status" value="1"/>
</dbReference>
<organism evidence="6 7">
    <name type="scientific">Paralvinella palmiformis</name>
    <dbReference type="NCBI Taxonomy" id="53620"/>
    <lineage>
        <taxon>Eukaryota</taxon>
        <taxon>Metazoa</taxon>
        <taxon>Spiralia</taxon>
        <taxon>Lophotrochozoa</taxon>
        <taxon>Annelida</taxon>
        <taxon>Polychaeta</taxon>
        <taxon>Sedentaria</taxon>
        <taxon>Canalipalpata</taxon>
        <taxon>Terebellida</taxon>
        <taxon>Terebelliformia</taxon>
        <taxon>Alvinellidae</taxon>
        <taxon>Paralvinella</taxon>
    </lineage>
</organism>
<dbReference type="GO" id="GO:0031210">
    <property type="term" value="F:phosphatidylcholine binding"/>
    <property type="evidence" value="ECO:0007669"/>
    <property type="project" value="TreeGrafter"/>
</dbReference>
<evidence type="ECO:0000256" key="3">
    <source>
        <dbReference type="ARBA" id="ARBA00022837"/>
    </source>
</evidence>
<evidence type="ECO:0000256" key="4">
    <source>
        <dbReference type="SAM" id="MobiDB-lite"/>
    </source>
</evidence>
<dbReference type="Proteomes" id="UP001208570">
    <property type="component" value="Unassembled WGS sequence"/>
</dbReference>
<comment type="caution">
    <text evidence="6">The sequence shown here is derived from an EMBL/GenBank/DDBJ whole genome shotgun (WGS) entry which is preliminary data.</text>
</comment>
<dbReference type="PANTHER" id="PTHR10658">
    <property type="entry name" value="PHOSPHATIDYLINOSITOL TRANSFER PROTEIN"/>
    <property type="match status" value="1"/>
</dbReference>
<dbReference type="Pfam" id="PF24695">
    <property type="entry name" value="PITM1-3"/>
    <property type="match status" value="1"/>
</dbReference>
<name>A0AAD9MWN1_9ANNE</name>
<evidence type="ECO:0000313" key="6">
    <source>
        <dbReference type="EMBL" id="KAK2148210.1"/>
    </source>
</evidence>
<reference evidence="6" key="1">
    <citation type="journal article" date="2023" name="Mol. Biol. Evol.">
        <title>Third-Generation Sequencing Reveals the Adaptive Role of the Epigenome in Three Deep-Sea Polychaetes.</title>
        <authorList>
            <person name="Perez M."/>
            <person name="Aroh O."/>
            <person name="Sun Y."/>
            <person name="Lan Y."/>
            <person name="Juniper S.K."/>
            <person name="Young C.R."/>
            <person name="Angers B."/>
            <person name="Qian P.Y."/>
        </authorList>
    </citation>
    <scope>NUCLEOTIDE SEQUENCE</scope>
    <source>
        <strain evidence="6">P08H-3</strain>
    </source>
</reference>
<dbReference type="PANTHER" id="PTHR10658:SF81">
    <property type="entry name" value="PROTEIN RETINAL DEGENERATION B"/>
    <property type="match status" value="1"/>
</dbReference>
<dbReference type="InterPro" id="IPR004177">
    <property type="entry name" value="DDHD_dom"/>
</dbReference>
<evidence type="ECO:0000259" key="5">
    <source>
        <dbReference type="PROSITE" id="PS51043"/>
    </source>
</evidence>
<dbReference type="EMBL" id="JAODUP010000510">
    <property type="protein sequence ID" value="KAK2148210.1"/>
    <property type="molecule type" value="Genomic_DNA"/>
</dbReference>
<accession>A0AAD9MWN1</accession>
<comment type="similarity">
    <text evidence="1">Belongs to the PtdIns transfer protein family. PI transfer class IIA subfamily.</text>
</comment>
<dbReference type="InterPro" id="IPR055261">
    <property type="entry name" value="PI_transfer_N"/>
</dbReference>
<evidence type="ECO:0000256" key="1">
    <source>
        <dbReference type="ARBA" id="ARBA00010316"/>
    </source>
</evidence>
<dbReference type="InterPro" id="IPR031315">
    <property type="entry name" value="LNS2/PITP"/>
</dbReference>
<dbReference type="GO" id="GO:0046872">
    <property type="term" value="F:metal ion binding"/>
    <property type="evidence" value="ECO:0007669"/>
    <property type="project" value="InterPro"/>
</dbReference>
<evidence type="ECO:0000256" key="2">
    <source>
        <dbReference type="ARBA" id="ARBA00022553"/>
    </source>
</evidence>
<proteinExistence type="inferred from homology"/>
<dbReference type="Pfam" id="PF02121">
    <property type="entry name" value="IP_trans"/>
    <property type="match status" value="1"/>
</dbReference>
<feature type="region of interest" description="Disordered" evidence="4">
    <location>
        <begin position="267"/>
        <end position="317"/>
    </location>
</feature>
<keyword evidence="2" id="KW-0597">Phosphoprotein</keyword>
<dbReference type="Gene3D" id="3.30.530.20">
    <property type="match status" value="1"/>
</dbReference>
<feature type="domain" description="DDHD" evidence="5">
    <location>
        <begin position="717"/>
        <end position="911"/>
    </location>
</feature>
<dbReference type="SMART" id="SM00775">
    <property type="entry name" value="LNS2"/>
    <property type="match status" value="1"/>
</dbReference>
<dbReference type="Pfam" id="PF02862">
    <property type="entry name" value="DDHD"/>
    <property type="match status" value="1"/>
</dbReference>
<dbReference type="GO" id="GO:0008526">
    <property type="term" value="F:phosphatidylinositol transfer activity"/>
    <property type="evidence" value="ECO:0007669"/>
    <property type="project" value="TreeGrafter"/>
</dbReference>
<sequence length="1298" mass="145238">MLIKEYRIGLPMTVEEYRIAQLYMIQKKSREESSGSGSGVEIKLNEPYTDGPGGSGQYTYKIYHIGSHLPGWFRSILPKSALRVQEEAWNAYPYTKTIYTCPFIEKFSLEIETKYLNDGGDQENVFNLSSSELRNRTIDYIDIVKDPISSGDYRKEEDPKLYKSQKTGRGPLTDNWWQEYDQAMKQGDSEKYMMVAYKLCRVEFKYWGMQSKIERFIHDTGLRKTMLRAHRQAWVWQDEYHGLTIEDIRRLERETQLALEEKMAVEELEEEEQMAARGKRNPGNQSMRKKSLSPKKAPPSPTPLLHKEESDSSFQSVVSDKTLTDEIVLSGIAHEAATAASHIPIHSSNPMAAASFEHRQSWCSARSMLSDSPSNAPEWTVDTLELLKTSSSDEEFFDAQESLNDLAQSQMELCKSSSMEMIPQESEYTEIPEEDEGGALNKRLRHLHSLQQQNTSPESAASPNYAIQPCKTTILFLVVHGGSIMDAGMEYKVSKHSDLATLKVTLNTVIGAHYPSLMGHVAVRMIPCPGICTQTLSLFVSLNPYSFDVQTPTIDNAVVANDNFPLGAIPLFVTGSQEYSNCVYQVIQKLNSVYSEFLQSDEGSGFSGQVCIIADSIGSLLAYDALCKNIPPTRDLPSSGKSDVNMTQDTEENKTLDNGLSCSNPDLTLTDTTETDMHSDSAKSKMLCRGQASVQRLSSCPISRRTSVESQCESGRFDFEISDFFMMESPLSLVLAYRKMCSVDDAYCIPRPCCQQIYNIFYPSDPAAVRLEPLLCERFKLIPPMKMPRYQKFPLGDGQPVHVVETLQSNATVFMEPPGSSHSHDAPSLPDFERRESNLSLSSELSGQNDFTTASITAITSRWWGNKRLDYALYYPEALQTFPSVALPYLLHASCWESTDIVAFILRQVVRHDFISSSEIDGQKEVTLFKPSHPREKWLKRRTTIKVRNAAPNHRANDIIVLEDRAQLLTARFMYGPLDMVSLSGEKVDIHVMKSPSSGEWEYLDTAVTDSNGRLVYEIPDDKRVLQGIYPIKMVVRGDHTCVDLNLAVLPPKTESVVFSIDGSFTASVSIMGKDPKVRPGAVDVVRWFKNMEISSRPDMQQKKVVAWLAQHNFPHGMVTFMDGLSADPLKQKANYLNKLIQEADIQIHAGYGSSKDISVYQSVGIQNMHIFIVGKLSKNKPKDINVIPDGYAVHLAQLASLPISRQATGNARMFLRKGCFSLPGQNKNISKTAIRKTMSLPPKHSSFREGNKSSGARITITDDGSTVIEPGVGVSGMSQRGVAARKLPATQYNSSNV</sequence>
<dbReference type="GO" id="GO:0035091">
    <property type="term" value="F:phosphatidylinositol binding"/>
    <property type="evidence" value="ECO:0007669"/>
    <property type="project" value="TreeGrafter"/>
</dbReference>
<dbReference type="Pfam" id="PF24694">
    <property type="entry name" value="LNS2_PITM1-3"/>
    <property type="match status" value="1"/>
</dbReference>
<dbReference type="FunFam" id="3.30.530.20:FF:000001">
    <property type="entry name" value="Phosphatidylinositol transfer protein membrane associated 2"/>
    <property type="match status" value="1"/>
</dbReference>
<dbReference type="InterPro" id="IPR023393">
    <property type="entry name" value="START-like_dom_sf"/>
</dbReference>
<protein>
    <recommendedName>
        <fullName evidence="5">DDHD domain-containing protein</fullName>
    </recommendedName>
</protein>
<keyword evidence="7" id="KW-1185">Reference proteome</keyword>
<dbReference type="GO" id="GO:0008525">
    <property type="term" value="F:phosphatidylcholine transporter activity"/>
    <property type="evidence" value="ECO:0007669"/>
    <property type="project" value="TreeGrafter"/>
</dbReference>
<dbReference type="InterPro" id="IPR001666">
    <property type="entry name" value="PI_transfer"/>
</dbReference>
<dbReference type="SMART" id="SM01127">
    <property type="entry name" value="DDHD"/>
    <property type="match status" value="1"/>
</dbReference>
<dbReference type="PRINTS" id="PR00391">
    <property type="entry name" value="PITRANSFER"/>
</dbReference>
<keyword evidence="3" id="KW-0106">Calcium</keyword>
<gene>
    <name evidence="6" type="ORF">LSH36_510g03083</name>
</gene>
<dbReference type="SUPFAM" id="SSF55961">
    <property type="entry name" value="Bet v1-like"/>
    <property type="match status" value="1"/>
</dbReference>
<evidence type="ECO:0000313" key="7">
    <source>
        <dbReference type="Proteomes" id="UP001208570"/>
    </source>
</evidence>